<dbReference type="SUPFAM" id="SSF161098">
    <property type="entry name" value="MetI-like"/>
    <property type="match status" value="1"/>
</dbReference>
<evidence type="ECO:0000256" key="2">
    <source>
        <dbReference type="ARBA" id="ARBA00022448"/>
    </source>
</evidence>
<keyword evidence="2 7" id="KW-0813">Transport</keyword>
<evidence type="ECO:0000256" key="6">
    <source>
        <dbReference type="ARBA" id="ARBA00023136"/>
    </source>
</evidence>
<evidence type="ECO:0000256" key="7">
    <source>
        <dbReference type="RuleBase" id="RU363032"/>
    </source>
</evidence>
<keyword evidence="3" id="KW-1003">Cell membrane</keyword>
<dbReference type="InterPro" id="IPR035906">
    <property type="entry name" value="MetI-like_sf"/>
</dbReference>
<dbReference type="CDD" id="cd06261">
    <property type="entry name" value="TM_PBP2"/>
    <property type="match status" value="1"/>
</dbReference>
<comment type="similarity">
    <text evidence="7">Belongs to the binding-protein-dependent transport system permease family.</text>
</comment>
<dbReference type="GO" id="GO:0005886">
    <property type="term" value="C:plasma membrane"/>
    <property type="evidence" value="ECO:0007669"/>
    <property type="project" value="UniProtKB-SubCell"/>
</dbReference>
<dbReference type="PROSITE" id="PS50928">
    <property type="entry name" value="ABC_TM1"/>
    <property type="match status" value="1"/>
</dbReference>
<reference evidence="9" key="1">
    <citation type="submission" date="2016-06" db="EMBL/GenBank/DDBJ databases">
        <title>Pandoraea oxalativorans DSM 23570 Genome Sequencing.</title>
        <authorList>
            <person name="Ee R."/>
            <person name="Lim Y.-L."/>
            <person name="Yong D."/>
            <person name="Yin W.-F."/>
            <person name="Chan K.-G."/>
        </authorList>
    </citation>
    <scope>NUCLEOTIDE SEQUENCE</scope>
    <source>
        <strain evidence="9">DSM 23570</strain>
    </source>
</reference>
<feature type="transmembrane region" description="Helical" evidence="7">
    <location>
        <begin position="7"/>
        <end position="29"/>
    </location>
</feature>
<keyword evidence="4 7" id="KW-0812">Transmembrane</keyword>
<feature type="transmembrane region" description="Helical" evidence="7">
    <location>
        <begin position="103"/>
        <end position="122"/>
    </location>
</feature>
<dbReference type="GO" id="GO:0010438">
    <property type="term" value="P:cellular response to sulfur starvation"/>
    <property type="evidence" value="ECO:0007669"/>
    <property type="project" value="TreeGrafter"/>
</dbReference>
<evidence type="ECO:0000256" key="3">
    <source>
        <dbReference type="ARBA" id="ARBA00022475"/>
    </source>
</evidence>
<evidence type="ECO:0000256" key="5">
    <source>
        <dbReference type="ARBA" id="ARBA00022989"/>
    </source>
</evidence>
<dbReference type="EMBL" id="CP011253">
    <property type="protein sequence ID" value="AKC69942.1"/>
    <property type="molecule type" value="Genomic_DNA"/>
</dbReference>
<keyword evidence="5 7" id="KW-1133">Transmembrane helix</keyword>
<dbReference type="Pfam" id="PF00528">
    <property type="entry name" value="BPD_transp_1"/>
    <property type="match status" value="1"/>
</dbReference>
<comment type="subcellular location">
    <subcellularLocation>
        <location evidence="1 7">Cell membrane</location>
        <topology evidence="1 7">Multi-pass membrane protein</topology>
    </subcellularLocation>
</comment>
<dbReference type="AlphaFoldDB" id="A0A0E3YAZ9"/>
<feature type="transmembrane region" description="Helical" evidence="7">
    <location>
        <begin position="191"/>
        <end position="212"/>
    </location>
</feature>
<dbReference type="GO" id="GO:0042918">
    <property type="term" value="P:alkanesulfonate transmembrane transport"/>
    <property type="evidence" value="ECO:0007669"/>
    <property type="project" value="UniProtKB-ARBA"/>
</dbReference>
<dbReference type="Proteomes" id="UP000035050">
    <property type="component" value="Chromosome"/>
</dbReference>
<dbReference type="OrthoDB" id="8138334at2"/>
<evidence type="ECO:0000256" key="4">
    <source>
        <dbReference type="ARBA" id="ARBA00022692"/>
    </source>
</evidence>
<dbReference type="Gene3D" id="1.10.3720.10">
    <property type="entry name" value="MetI-like"/>
    <property type="match status" value="1"/>
</dbReference>
<dbReference type="RefSeq" id="WP_046291207.1">
    <property type="nucleotide sequence ID" value="NZ_CP011253.3"/>
</dbReference>
<keyword evidence="10" id="KW-1185">Reference proteome</keyword>
<evidence type="ECO:0000313" key="10">
    <source>
        <dbReference type="Proteomes" id="UP000035050"/>
    </source>
</evidence>
<dbReference type="HOGENOM" id="CLU_046113_1_4_4"/>
<protein>
    <submittedName>
        <fullName evidence="9">Taurine ABC transporter permease</fullName>
    </submittedName>
</protein>
<sequence>MKYAYRLAIGATAVLSVLVFWQLGAVVGWTDPVFLPSPVELVRTTLDLASHGYQQISLWHHIGVSLLRALSAFAASIVIGVPLGLLMGLTPALSAALDPFVQFLRPLPKIALIPLTVVWFGIGESSKFFLIFISCFLSVVVGAAAAVGSVSRARMLAGQTLGASRYQIFRHVVLPNALPEIFTSVRLSIGIGWTSLIAAELVAASSGLGWMVMNSGTYLRTDVVMVGILLLGVIGYLLDYAIVIAQRVTVPWAGREA</sequence>
<dbReference type="PANTHER" id="PTHR30151:SF25">
    <property type="entry name" value="TAURINE TRANSPORT SYSTEM PERMEASE PROTEIN TAUC"/>
    <property type="match status" value="1"/>
</dbReference>
<evidence type="ECO:0000313" key="9">
    <source>
        <dbReference type="EMBL" id="AKC69942.1"/>
    </source>
</evidence>
<gene>
    <name evidence="9" type="ORF">MB84_11345</name>
</gene>
<feature type="domain" description="ABC transmembrane type-1" evidence="8">
    <location>
        <begin position="62"/>
        <end position="242"/>
    </location>
</feature>
<evidence type="ECO:0000259" key="8">
    <source>
        <dbReference type="PROSITE" id="PS50928"/>
    </source>
</evidence>
<feature type="transmembrane region" description="Helical" evidence="7">
    <location>
        <begin position="69"/>
        <end position="91"/>
    </location>
</feature>
<accession>A0A0E3YAZ9</accession>
<dbReference type="PANTHER" id="PTHR30151">
    <property type="entry name" value="ALKANE SULFONATE ABC TRANSPORTER-RELATED, MEMBRANE SUBUNIT"/>
    <property type="match status" value="1"/>
</dbReference>
<organism evidence="9 10">
    <name type="scientific">Pandoraea oxalativorans</name>
    <dbReference type="NCBI Taxonomy" id="573737"/>
    <lineage>
        <taxon>Bacteria</taxon>
        <taxon>Pseudomonadati</taxon>
        <taxon>Pseudomonadota</taxon>
        <taxon>Betaproteobacteria</taxon>
        <taxon>Burkholderiales</taxon>
        <taxon>Burkholderiaceae</taxon>
        <taxon>Pandoraea</taxon>
    </lineage>
</organism>
<dbReference type="KEGG" id="pox:MB84_11345"/>
<proteinExistence type="inferred from homology"/>
<evidence type="ECO:0000256" key="1">
    <source>
        <dbReference type="ARBA" id="ARBA00004651"/>
    </source>
</evidence>
<dbReference type="InterPro" id="IPR000515">
    <property type="entry name" value="MetI-like"/>
</dbReference>
<feature type="transmembrane region" description="Helical" evidence="7">
    <location>
        <begin position="224"/>
        <end position="245"/>
    </location>
</feature>
<keyword evidence="6 7" id="KW-0472">Membrane</keyword>
<dbReference type="FunFam" id="1.10.3720.10:FF:000003">
    <property type="entry name" value="Aliphatic sulfonate ABC transporter permease"/>
    <property type="match status" value="1"/>
</dbReference>
<dbReference type="PATRIC" id="fig|573737.6.peg.3141"/>
<name>A0A0E3YAZ9_9BURK</name>
<feature type="transmembrane region" description="Helical" evidence="7">
    <location>
        <begin position="128"/>
        <end position="147"/>
    </location>
</feature>